<dbReference type="Pfam" id="PF17275">
    <property type="entry name" value="DUF5340"/>
    <property type="match status" value="1"/>
</dbReference>
<sequence>MKPIPLPSHVHYELLLQLLERKTIIAVEKNPALREQVQQLIISLRKALAQQKQLEATCNQTYTPIEYRWSLNSVNGQPETASEVITPRPLSSEQES</sequence>
<evidence type="ECO:0000313" key="2">
    <source>
        <dbReference type="EMBL" id="ACK72183.1"/>
    </source>
</evidence>
<dbReference type="RefSeq" id="WP_015955775.1">
    <property type="nucleotide sequence ID" value="NC_011729.1"/>
</dbReference>
<dbReference type="STRING" id="65393.PCC7424_3802"/>
<dbReference type="EMBL" id="CP001291">
    <property type="protein sequence ID" value="ACK72183.1"/>
    <property type="molecule type" value="Genomic_DNA"/>
</dbReference>
<dbReference type="Proteomes" id="UP000002384">
    <property type="component" value="Chromosome"/>
</dbReference>
<organism evidence="2 3">
    <name type="scientific">Gloeothece citriformis (strain PCC 7424)</name>
    <name type="common">Cyanothece sp. (strain PCC 7424)</name>
    <dbReference type="NCBI Taxonomy" id="65393"/>
    <lineage>
        <taxon>Bacteria</taxon>
        <taxon>Bacillati</taxon>
        <taxon>Cyanobacteriota</taxon>
        <taxon>Cyanophyceae</taxon>
        <taxon>Oscillatoriophycideae</taxon>
        <taxon>Chroococcales</taxon>
        <taxon>Aphanothecaceae</taxon>
        <taxon>Gloeothece</taxon>
        <taxon>Gloeothece citriformis</taxon>
    </lineage>
</organism>
<name>B7KJ99_GLOC7</name>
<dbReference type="InterPro" id="IPR035228">
    <property type="entry name" value="DUF5340"/>
</dbReference>
<dbReference type="AlphaFoldDB" id="B7KJ99"/>
<evidence type="ECO:0008006" key="4">
    <source>
        <dbReference type="Google" id="ProtNLM"/>
    </source>
</evidence>
<proteinExistence type="predicted"/>
<feature type="region of interest" description="Disordered" evidence="1">
    <location>
        <begin position="76"/>
        <end position="96"/>
    </location>
</feature>
<evidence type="ECO:0000256" key="1">
    <source>
        <dbReference type="SAM" id="MobiDB-lite"/>
    </source>
</evidence>
<dbReference type="KEGG" id="cyc:PCC7424_3802"/>
<dbReference type="OrthoDB" id="487705at2"/>
<gene>
    <name evidence="2" type="ordered locus">PCC7424_3802</name>
</gene>
<accession>B7KJ99</accession>
<reference evidence="3" key="1">
    <citation type="journal article" date="2011" name="MBio">
        <title>Novel metabolic attributes of the genus Cyanothece, comprising a group of unicellular nitrogen-fixing Cyanobacteria.</title>
        <authorList>
            <person name="Bandyopadhyay A."/>
            <person name="Elvitigala T."/>
            <person name="Welsh E."/>
            <person name="Stockel J."/>
            <person name="Liberton M."/>
            <person name="Min H."/>
            <person name="Sherman L.A."/>
            <person name="Pakrasi H.B."/>
        </authorList>
    </citation>
    <scope>NUCLEOTIDE SEQUENCE [LARGE SCALE GENOMIC DNA]</scope>
    <source>
        <strain evidence="3">PCC 7424</strain>
    </source>
</reference>
<dbReference type="HOGENOM" id="CLU_2129311_0_0_3"/>
<protein>
    <recommendedName>
        <fullName evidence="4">DUF5340 domain-containing protein</fullName>
    </recommendedName>
</protein>
<dbReference type="eggNOG" id="ENOG50332SG">
    <property type="taxonomic scope" value="Bacteria"/>
</dbReference>
<keyword evidence="3" id="KW-1185">Reference proteome</keyword>
<evidence type="ECO:0000313" key="3">
    <source>
        <dbReference type="Proteomes" id="UP000002384"/>
    </source>
</evidence>